<evidence type="ECO:0008006" key="4">
    <source>
        <dbReference type="Google" id="ProtNLM"/>
    </source>
</evidence>
<sequence>MKRLSIVLLSAIAAFGCAQAPTAGLSIDGQSQRVIMSDNALGGRLDIDNIDTDEVNGHARGIVRLASQYKGDQHVQYRFYWYDDKGLEVNSKPGAWRKVIVRGFETISISEVSVNPNATQYRVQIRQANN</sequence>
<comment type="caution">
    <text evidence="2">The sequence shown here is derived from an EMBL/GenBank/DDBJ whole genome shotgun (WGS) entry which is preliminary data.</text>
</comment>
<dbReference type="RefSeq" id="WP_126608365.1">
    <property type="nucleotide sequence ID" value="NZ_AP025144.1"/>
</dbReference>
<dbReference type="Proteomes" id="UP001156690">
    <property type="component" value="Unassembled WGS sequence"/>
</dbReference>
<evidence type="ECO:0000313" key="3">
    <source>
        <dbReference type="Proteomes" id="UP001156690"/>
    </source>
</evidence>
<dbReference type="CDD" id="cd09030">
    <property type="entry name" value="DUF1425"/>
    <property type="match status" value="1"/>
</dbReference>
<keyword evidence="1" id="KW-0732">Signal</keyword>
<reference evidence="3" key="1">
    <citation type="journal article" date="2019" name="Int. J. Syst. Evol. Microbiol.">
        <title>The Global Catalogue of Microorganisms (GCM) 10K type strain sequencing project: providing services to taxonomists for standard genome sequencing and annotation.</title>
        <authorList>
            <consortium name="The Broad Institute Genomics Platform"/>
            <consortium name="The Broad Institute Genome Sequencing Center for Infectious Disease"/>
            <person name="Wu L."/>
            <person name="Ma J."/>
        </authorList>
    </citation>
    <scope>NUCLEOTIDE SEQUENCE [LARGE SCALE GENOMIC DNA]</scope>
    <source>
        <strain evidence="3">NBRC 15640</strain>
    </source>
</reference>
<protein>
    <recommendedName>
        <fullName evidence="4">DUF1425 domain-containing protein</fullName>
    </recommendedName>
</protein>
<name>A0AAV5NY16_9VIBR</name>
<dbReference type="InterPro" id="IPR038483">
    <property type="entry name" value="YcfL-like_sf"/>
</dbReference>
<feature type="signal peptide" evidence="1">
    <location>
        <begin position="1"/>
        <end position="20"/>
    </location>
</feature>
<dbReference type="Gene3D" id="2.60.40.3230">
    <property type="match status" value="1"/>
</dbReference>
<accession>A0AAV5NY16</accession>
<dbReference type="PROSITE" id="PS51257">
    <property type="entry name" value="PROKAR_LIPOPROTEIN"/>
    <property type="match status" value="1"/>
</dbReference>
<evidence type="ECO:0000256" key="1">
    <source>
        <dbReference type="SAM" id="SignalP"/>
    </source>
</evidence>
<gene>
    <name evidence="2" type="ORF">GCM10007932_48100</name>
</gene>
<keyword evidence="3" id="KW-1185">Reference proteome</keyword>
<dbReference type="EMBL" id="BSNX01000073">
    <property type="protein sequence ID" value="GLQ75448.1"/>
    <property type="molecule type" value="Genomic_DNA"/>
</dbReference>
<proteinExistence type="predicted"/>
<feature type="chain" id="PRO_5043360770" description="DUF1425 domain-containing protein" evidence="1">
    <location>
        <begin position="21"/>
        <end position="130"/>
    </location>
</feature>
<dbReference type="Pfam" id="PF07233">
    <property type="entry name" value="DUF1425"/>
    <property type="match status" value="1"/>
</dbReference>
<evidence type="ECO:0000313" key="2">
    <source>
        <dbReference type="EMBL" id="GLQ75448.1"/>
    </source>
</evidence>
<dbReference type="InterPro" id="IPR010824">
    <property type="entry name" value="DUF1425"/>
</dbReference>
<organism evidence="2 3">
    <name type="scientific">Vibrio penaeicida</name>
    <dbReference type="NCBI Taxonomy" id="104609"/>
    <lineage>
        <taxon>Bacteria</taxon>
        <taxon>Pseudomonadati</taxon>
        <taxon>Pseudomonadota</taxon>
        <taxon>Gammaproteobacteria</taxon>
        <taxon>Vibrionales</taxon>
        <taxon>Vibrionaceae</taxon>
        <taxon>Vibrio</taxon>
    </lineage>
</organism>
<dbReference type="AlphaFoldDB" id="A0AAV5NY16"/>